<evidence type="ECO:0000256" key="1">
    <source>
        <dbReference type="ARBA" id="ARBA00023235"/>
    </source>
</evidence>
<evidence type="ECO:0000256" key="3">
    <source>
        <dbReference type="ARBA" id="ARBA00038858"/>
    </source>
</evidence>
<reference evidence="6 7" key="1">
    <citation type="submission" date="2007-06" db="EMBL/GenBank/DDBJ databases">
        <authorList>
            <person name="Shimkets L."/>
            <person name="Ferriera S."/>
            <person name="Johnson J."/>
            <person name="Kravitz S."/>
            <person name="Beeson K."/>
            <person name="Sutton G."/>
            <person name="Rogers Y.-H."/>
            <person name="Friedman R."/>
            <person name="Frazier M."/>
            <person name="Venter J.C."/>
        </authorList>
    </citation>
    <scope>NUCLEOTIDE SEQUENCE [LARGE SCALE GENOMIC DNA]</scope>
    <source>
        <strain evidence="6 7">SIR-1</strain>
    </source>
</reference>
<dbReference type="CDD" id="cd03786">
    <property type="entry name" value="GTB_UDP-GlcNAc_2-Epimerase"/>
    <property type="match status" value="1"/>
</dbReference>
<evidence type="ECO:0000313" key="7">
    <source>
        <dbReference type="Proteomes" id="UP000005801"/>
    </source>
</evidence>
<dbReference type="PANTHER" id="PTHR43174:SF2">
    <property type="entry name" value="UDP-N-ACETYLGLUCOSAMINE 2-EPIMERASE"/>
    <property type="match status" value="1"/>
</dbReference>
<dbReference type="RefSeq" id="WP_006969418.1">
    <property type="nucleotide sequence ID" value="NZ_ABCS01000003.1"/>
</dbReference>
<dbReference type="STRING" id="391625.PPSIR1_39695"/>
<evidence type="ECO:0000256" key="2">
    <source>
        <dbReference type="ARBA" id="ARBA00038209"/>
    </source>
</evidence>
<dbReference type="AlphaFoldDB" id="A6FY69"/>
<dbReference type="PANTHER" id="PTHR43174">
    <property type="entry name" value="UDP-N-ACETYLGLUCOSAMINE 2-EPIMERASE"/>
    <property type="match status" value="1"/>
</dbReference>
<keyword evidence="7" id="KW-1185">Reference proteome</keyword>
<evidence type="ECO:0000259" key="5">
    <source>
        <dbReference type="Pfam" id="PF02350"/>
    </source>
</evidence>
<accession>A6FY69</accession>
<dbReference type="Proteomes" id="UP000005801">
    <property type="component" value="Unassembled WGS sequence"/>
</dbReference>
<sequence>MASTPRRVLCVLGTRPEAIKFAPLVRELDSRGASFAVGVCSTGQHAELFDVAARCFGLRTDWRLDLMEPGQSPSEFLARALRALDPVIAEFSPDIVLVQGDTTSTLAGALAAYYGRRPVGHVEAGLRSGDPWAPFPEEQHRRMVDQLARWLFAPTASARQNLLREGHPPEHIHVTGNTGVDALRWLERRVAEPERVAELDATLSQLGLPSTAALQTSERSLVLATVHRREHGPEALAGICEALRAVAAFPEVDLLLPVHPNPRVHAAIASALEGSAVRRVPALDPERFVGLLRHARLVITDSGGVQEEAATLGVPALIVRSRSDRPESVASGGSRVVGHEAASIIAAAARVLDREPRGAHELREPFGDGQAAVRIADVLAL</sequence>
<comment type="similarity">
    <text evidence="2 4">Belongs to the UDP-N-acetylglucosamine 2-epimerase family.</text>
</comment>
<dbReference type="InterPro" id="IPR029767">
    <property type="entry name" value="WecB-like"/>
</dbReference>
<dbReference type="Pfam" id="PF02350">
    <property type="entry name" value="Epimerase_2"/>
    <property type="match status" value="1"/>
</dbReference>
<gene>
    <name evidence="6" type="ORF">PPSIR1_39695</name>
</gene>
<dbReference type="OrthoDB" id="9803238at2"/>
<dbReference type="eggNOG" id="COG0381">
    <property type="taxonomic scope" value="Bacteria"/>
</dbReference>
<dbReference type="SUPFAM" id="SSF53756">
    <property type="entry name" value="UDP-Glycosyltransferase/glycogen phosphorylase"/>
    <property type="match status" value="1"/>
</dbReference>
<keyword evidence="1 4" id="KW-0413">Isomerase</keyword>
<dbReference type="EC" id="5.1.3.14" evidence="3"/>
<organism evidence="6 7">
    <name type="scientific">Plesiocystis pacifica SIR-1</name>
    <dbReference type="NCBI Taxonomy" id="391625"/>
    <lineage>
        <taxon>Bacteria</taxon>
        <taxon>Pseudomonadati</taxon>
        <taxon>Myxococcota</taxon>
        <taxon>Polyangia</taxon>
        <taxon>Nannocystales</taxon>
        <taxon>Nannocystaceae</taxon>
        <taxon>Plesiocystis</taxon>
    </lineage>
</organism>
<dbReference type="EMBL" id="ABCS01000003">
    <property type="protein sequence ID" value="EDM81448.1"/>
    <property type="molecule type" value="Genomic_DNA"/>
</dbReference>
<dbReference type="GO" id="GO:0008761">
    <property type="term" value="F:UDP-N-acetylglucosamine 2-epimerase activity"/>
    <property type="evidence" value="ECO:0007669"/>
    <property type="project" value="UniProtKB-EC"/>
</dbReference>
<protein>
    <recommendedName>
        <fullName evidence="3">UDP-N-acetylglucosamine 2-epimerase (non-hydrolyzing)</fullName>
        <ecNumber evidence="3">5.1.3.14</ecNumber>
    </recommendedName>
</protein>
<evidence type="ECO:0000256" key="4">
    <source>
        <dbReference type="RuleBase" id="RU003513"/>
    </source>
</evidence>
<dbReference type="InterPro" id="IPR003331">
    <property type="entry name" value="UDP_GlcNAc_Epimerase_2_dom"/>
</dbReference>
<feature type="domain" description="UDP-N-acetylglucosamine 2-epimerase" evidence="5">
    <location>
        <begin position="33"/>
        <end position="379"/>
    </location>
</feature>
<name>A6FY69_9BACT</name>
<dbReference type="Gene3D" id="3.40.50.2000">
    <property type="entry name" value="Glycogen Phosphorylase B"/>
    <property type="match status" value="2"/>
</dbReference>
<evidence type="ECO:0000313" key="6">
    <source>
        <dbReference type="EMBL" id="EDM81448.1"/>
    </source>
</evidence>
<comment type="caution">
    <text evidence="6">The sequence shown here is derived from an EMBL/GenBank/DDBJ whole genome shotgun (WGS) entry which is preliminary data.</text>
</comment>
<dbReference type="NCBIfam" id="TIGR00236">
    <property type="entry name" value="wecB"/>
    <property type="match status" value="1"/>
</dbReference>
<proteinExistence type="inferred from homology"/>